<evidence type="ECO:0000313" key="4">
    <source>
        <dbReference type="Proteomes" id="UP000799423"/>
    </source>
</evidence>
<gene>
    <name evidence="3" type="ORF">T440DRAFT_548885</name>
</gene>
<name>A0A6A7BGB1_9PLEO</name>
<dbReference type="AlphaFoldDB" id="A0A6A7BGB1"/>
<feature type="compositionally biased region" description="Low complexity" evidence="1">
    <location>
        <begin position="31"/>
        <end position="45"/>
    </location>
</feature>
<dbReference type="EMBL" id="MU006296">
    <property type="protein sequence ID" value="KAF2853198.1"/>
    <property type="molecule type" value="Genomic_DNA"/>
</dbReference>
<keyword evidence="4" id="KW-1185">Reference proteome</keyword>
<evidence type="ECO:0000256" key="1">
    <source>
        <dbReference type="SAM" id="MobiDB-lite"/>
    </source>
</evidence>
<feature type="transmembrane region" description="Helical" evidence="2">
    <location>
        <begin position="118"/>
        <end position="138"/>
    </location>
</feature>
<reference evidence="3" key="1">
    <citation type="submission" date="2020-01" db="EMBL/GenBank/DDBJ databases">
        <authorList>
            <consortium name="DOE Joint Genome Institute"/>
            <person name="Haridas S."/>
            <person name="Albert R."/>
            <person name="Binder M."/>
            <person name="Bloem J."/>
            <person name="Labutti K."/>
            <person name="Salamov A."/>
            <person name="Andreopoulos B."/>
            <person name="Baker S.E."/>
            <person name="Barry K."/>
            <person name="Bills G."/>
            <person name="Bluhm B.H."/>
            <person name="Cannon C."/>
            <person name="Castanera R."/>
            <person name="Culley D.E."/>
            <person name="Daum C."/>
            <person name="Ezra D."/>
            <person name="Gonzalez J.B."/>
            <person name="Henrissat B."/>
            <person name="Kuo A."/>
            <person name="Liang C."/>
            <person name="Lipzen A."/>
            <person name="Lutzoni F."/>
            <person name="Magnuson J."/>
            <person name="Mondo S."/>
            <person name="Nolan M."/>
            <person name="Ohm R."/>
            <person name="Pangilinan J."/>
            <person name="Park H.-J."/>
            <person name="Ramirez L."/>
            <person name="Alfaro M."/>
            <person name="Sun H."/>
            <person name="Tritt A."/>
            <person name="Yoshinaga Y."/>
            <person name="Zwiers L.-H."/>
            <person name="Turgeon B.G."/>
            <person name="Goodwin S.B."/>
            <person name="Spatafora J.W."/>
            <person name="Crous P.W."/>
            <person name="Grigoriev I.V."/>
        </authorList>
    </citation>
    <scope>NUCLEOTIDE SEQUENCE</scope>
    <source>
        <strain evidence="3">IPT5</strain>
    </source>
</reference>
<organism evidence="3 4">
    <name type="scientific">Plenodomus tracheiphilus IPT5</name>
    <dbReference type="NCBI Taxonomy" id="1408161"/>
    <lineage>
        <taxon>Eukaryota</taxon>
        <taxon>Fungi</taxon>
        <taxon>Dikarya</taxon>
        <taxon>Ascomycota</taxon>
        <taxon>Pezizomycotina</taxon>
        <taxon>Dothideomycetes</taxon>
        <taxon>Pleosporomycetidae</taxon>
        <taxon>Pleosporales</taxon>
        <taxon>Pleosporineae</taxon>
        <taxon>Leptosphaeriaceae</taxon>
        <taxon>Plenodomus</taxon>
    </lineage>
</organism>
<keyword evidence="2" id="KW-0812">Transmembrane</keyword>
<sequence>MVISSPPQHPNTPPPTYFSHDRPPPYTISNSGSKPFSPLPSGLSSGDEDLEAARIRQPPPCRPARVHIAVYIPSRGDNERVPVYKAILPDSVLAAPPRRRRQVTLGRRVRVSDQDTRMACAVLLLILVIIVVLVVVLYKAKAMNGK</sequence>
<proteinExistence type="predicted"/>
<evidence type="ECO:0000256" key="2">
    <source>
        <dbReference type="SAM" id="Phobius"/>
    </source>
</evidence>
<feature type="region of interest" description="Disordered" evidence="1">
    <location>
        <begin position="1"/>
        <end position="57"/>
    </location>
</feature>
<dbReference type="Proteomes" id="UP000799423">
    <property type="component" value="Unassembled WGS sequence"/>
</dbReference>
<protein>
    <submittedName>
        <fullName evidence="3">Uncharacterized protein</fullName>
    </submittedName>
</protein>
<keyword evidence="2" id="KW-0472">Membrane</keyword>
<accession>A0A6A7BGB1</accession>
<feature type="compositionally biased region" description="Pro residues" evidence="1">
    <location>
        <begin position="7"/>
        <end position="16"/>
    </location>
</feature>
<keyword evidence="2" id="KW-1133">Transmembrane helix</keyword>
<evidence type="ECO:0000313" key="3">
    <source>
        <dbReference type="EMBL" id="KAF2853198.1"/>
    </source>
</evidence>